<sequence length="336" mass="37604">MYRIRHLNRALLVCIIVNIVDAQETTVVNSTFAAKNVNEKQNTPAVKQKYRVDNDYIGIKAHNSIDFLPNRTICGLLSDEDRIFGGENAALDEFPWLARIKYLLNNGKEVYACAGSLITNNYVLTAAHCAVNLTIKEVRLGDWNTDTQPDCQGRVCNDPEVDVLITQVYIYPEYSKSDTFKGDIALLQLQKPVQFSDFIRPICLPTTEEIIKQDNSSESVFWTAGWGKTEYERKSNIKQKLALNAVPIDYCRKRQAIITDESANYVICAGGEAGKDTCVGDSGGSLAKQITANRSTNWFLIGVTSYGYKHCGSEGRPGLYARITPLMDWILHTIQL</sequence>
<dbReference type="PRINTS" id="PR00722">
    <property type="entry name" value="CHYMOTRYPSIN"/>
</dbReference>
<dbReference type="PROSITE" id="PS00134">
    <property type="entry name" value="TRYPSIN_HIS"/>
    <property type="match status" value="1"/>
</dbReference>
<organism evidence="6 7">
    <name type="scientific">Chilo suppressalis</name>
    <name type="common">Asiatic rice borer moth</name>
    <dbReference type="NCBI Taxonomy" id="168631"/>
    <lineage>
        <taxon>Eukaryota</taxon>
        <taxon>Metazoa</taxon>
        <taxon>Ecdysozoa</taxon>
        <taxon>Arthropoda</taxon>
        <taxon>Hexapoda</taxon>
        <taxon>Insecta</taxon>
        <taxon>Pterygota</taxon>
        <taxon>Neoptera</taxon>
        <taxon>Endopterygota</taxon>
        <taxon>Lepidoptera</taxon>
        <taxon>Glossata</taxon>
        <taxon>Ditrysia</taxon>
        <taxon>Pyraloidea</taxon>
        <taxon>Crambidae</taxon>
        <taxon>Crambinae</taxon>
        <taxon>Chilo</taxon>
    </lineage>
</organism>
<dbReference type="SUPFAM" id="SSF50494">
    <property type="entry name" value="Trypsin-like serine proteases"/>
    <property type="match status" value="1"/>
</dbReference>
<dbReference type="Proteomes" id="UP001153292">
    <property type="component" value="Chromosome 17"/>
</dbReference>
<evidence type="ECO:0000256" key="3">
    <source>
        <dbReference type="RuleBase" id="RU363034"/>
    </source>
</evidence>
<dbReference type="PROSITE" id="PS00135">
    <property type="entry name" value="TRYPSIN_SER"/>
    <property type="match status" value="1"/>
</dbReference>
<dbReference type="InterPro" id="IPR001254">
    <property type="entry name" value="Trypsin_dom"/>
</dbReference>
<protein>
    <recommendedName>
        <fullName evidence="5">Peptidase S1 domain-containing protein</fullName>
    </recommendedName>
</protein>
<keyword evidence="3" id="KW-0378">Hydrolase</keyword>
<proteinExistence type="inferred from homology"/>
<keyword evidence="4" id="KW-0732">Signal</keyword>
<evidence type="ECO:0000259" key="5">
    <source>
        <dbReference type="PROSITE" id="PS50240"/>
    </source>
</evidence>
<dbReference type="InterPro" id="IPR018114">
    <property type="entry name" value="TRYPSIN_HIS"/>
</dbReference>
<feature type="chain" id="PRO_5046851980" description="Peptidase S1 domain-containing protein" evidence="4">
    <location>
        <begin position="23"/>
        <end position="336"/>
    </location>
</feature>
<keyword evidence="3" id="KW-0720">Serine protease</keyword>
<accession>A0ABN8B344</accession>
<dbReference type="InterPro" id="IPR001314">
    <property type="entry name" value="Peptidase_S1A"/>
</dbReference>
<name>A0ABN8B344_CHISP</name>
<dbReference type="PANTHER" id="PTHR24256">
    <property type="entry name" value="TRYPTASE-RELATED"/>
    <property type="match status" value="1"/>
</dbReference>
<evidence type="ECO:0000313" key="6">
    <source>
        <dbReference type="EMBL" id="CAH0400458.1"/>
    </source>
</evidence>
<dbReference type="InterPro" id="IPR043504">
    <property type="entry name" value="Peptidase_S1_PA_chymotrypsin"/>
</dbReference>
<dbReference type="InterPro" id="IPR051487">
    <property type="entry name" value="Ser/Thr_Proteases_Immune/Dev"/>
</dbReference>
<comment type="similarity">
    <text evidence="2">Belongs to the peptidase S1 family. CLIP subfamily.</text>
</comment>
<reference evidence="6" key="1">
    <citation type="submission" date="2021-12" db="EMBL/GenBank/DDBJ databases">
        <authorList>
            <person name="King R."/>
        </authorList>
    </citation>
    <scope>NUCLEOTIDE SEQUENCE</scope>
</reference>
<dbReference type="Pfam" id="PF00089">
    <property type="entry name" value="Trypsin"/>
    <property type="match status" value="1"/>
</dbReference>
<evidence type="ECO:0000256" key="2">
    <source>
        <dbReference type="ARBA" id="ARBA00024195"/>
    </source>
</evidence>
<gene>
    <name evidence="6" type="ORF">CHILSU_LOCUS3651</name>
</gene>
<dbReference type="InterPro" id="IPR009003">
    <property type="entry name" value="Peptidase_S1_PA"/>
</dbReference>
<dbReference type="PROSITE" id="PS50240">
    <property type="entry name" value="TRYPSIN_DOM"/>
    <property type="match status" value="1"/>
</dbReference>
<feature type="signal peptide" evidence="4">
    <location>
        <begin position="1"/>
        <end position="22"/>
    </location>
</feature>
<dbReference type="Gene3D" id="2.40.10.10">
    <property type="entry name" value="Trypsin-like serine proteases"/>
    <property type="match status" value="2"/>
</dbReference>
<keyword evidence="3" id="KW-0645">Protease</keyword>
<evidence type="ECO:0000256" key="1">
    <source>
        <dbReference type="ARBA" id="ARBA00023157"/>
    </source>
</evidence>
<evidence type="ECO:0000256" key="4">
    <source>
        <dbReference type="SAM" id="SignalP"/>
    </source>
</evidence>
<keyword evidence="1" id="KW-1015">Disulfide bond</keyword>
<dbReference type="SMART" id="SM00020">
    <property type="entry name" value="Tryp_SPc"/>
    <property type="match status" value="1"/>
</dbReference>
<keyword evidence="7" id="KW-1185">Reference proteome</keyword>
<dbReference type="InterPro" id="IPR033116">
    <property type="entry name" value="TRYPSIN_SER"/>
</dbReference>
<dbReference type="EMBL" id="OU963910">
    <property type="protein sequence ID" value="CAH0400458.1"/>
    <property type="molecule type" value="Genomic_DNA"/>
</dbReference>
<evidence type="ECO:0000313" key="7">
    <source>
        <dbReference type="Proteomes" id="UP001153292"/>
    </source>
</evidence>
<feature type="domain" description="Peptidase S1" evidence="5">
    <location>
        <begin position="83"/>
        <end position="335"/>
    </location>
</feature>
<dbReference type="CDD" id="cd00190">
    <property type="entry name" value="Tryp_SPc"/>
    <property type="match status" value="1"/>
</dbReference>